<dbReference type="EMBL" id="CP025938">
    <property type="protein sequence ID" value="AUS07372.1"/>
    <property type="molecule type" value="Genomic_DNA"/>
</dbReference>
<dbReference type="InterPro" id="IPR039060">
    <property type="entry name" value="Antitox_HigA"/>
</dbReference>
<protein>
    <submittedName>
        <fullName evidence="2">Transcriptional regulator</fullName>
    </submittedName>
</protein>
<keyword evidence="4" id="KW-1185">Reference proteome</keyword>
<dbReference type="EMBL" id="CP025938">
    <property type="protein sequence ID" value="AUS07371.1"/>
    <property type="molecule type" value="Genomic_DNA"/>
</dbReference>
<dbReference type="Proteomes" id="UP000236592">
    <property type="component" value="Chromosome"/>
</dbReference>
<evidence type="ECO:0000313" key="3">
    <source>
        <dbReference type="EMBL" id="AUS07372.1"/>
    </source>
</evidence>
<gene>
    <name evidence="2" type="ORF">C1A40_15930</name>
    <name evidence="3" type="ORF">C1A40_16070</name>
</gene>
<dbReference type="KEGG" id="taj:C1A40_15930"/>
<dbReference type="AlphaFoldDB" id="A0A2I7SN91"/>
<evidence type="ECO:0000259" key="1">
    <source>
        <dbReference type="PROSITE" id="PS50943"/>
    </source>
</evidence>
<dbReference type="Pfam" id="PF01381">
    <property type="entry name" value="HTH_3"/>
    <property type="match status" value="1"/>
</dbReference>
<dbReference type="SUPFAM" id="SSF47413">
    <property type="entry name" value="lambda repressor-like DNA-binding domains"/>
    <property type="match status" value="1"/>
</dbReference>
<organism evidence="2 4">
    <name type="scientific">Pseudotamlana carrageenivorans</name>
    <dbReference type="NCBI Taxonomy" id="2069432"/>
    <lineage>
        <taxon>Bacteria</taxon>
        <taxon>Pseudomonadati</taxon>
        <taxon>Bacteroidota</taxon>
        <taxon>Flavobacteriia</taxon>
        <taxon>Flavobacteriales</taxon>
        <taxon>Flavobacteriaceae</taxon>
        <taxon>Pseudotamlana</taxon>
    </lineage>
</organism>
<dbReference type="PROSITE" id="PS50943">
    <property type="entry name" value="HTH_CROC1"/>
    <property type="match status" value="1"/>
</dbReference>
<dbReference type="GO" id="GO:0006355">
    <property type="term" value="P:regulation of DNA-templated transcription"/>
    <property type="evidence" value="ECO:0007669"/>
    <property type="project" value="InterPro"/>
</dbReference>
<dbReference type="Gene3D" id="1.10.260.40">
    <property type="entry name" value="lambda repressor-like DNA-binding domains"/>
    <property type="match status" value="1"/>
</dbReference>
<reference evidence="4" key="1">
    <citation type="submission" date="2018-01" db="EMBL/GenBank/DDBJ databases">
        <title>Complete genome of Tamlana sp. UJ94.</title>
        <authorList>
            <person name="Jung J."/>
            <person name="Chung D."/>
            <person name="Bae S.S."/>
            <person name="Baek K."/>
        </authorList>
    </citation>
    <scope>NUCLEOTIDE SEQUENCE [LARGE SCALE GENOMIC DNA]</scope>
    <source>
        <strain evidence="4">UJ94</strain>
    </source>
</reference>
<feature type="domain" description="HTH cro/C1-type" evidence="1">
    <location>
        <begin position="61"/>
        <end position="114"/>
    </location>
</feature>
<accession>A0A2I7SN91</accession>
<proteinExistence type="predicted"/>
<dbReference type="SMART" id="SM00530">
    <property type="entry name" value="HTH_XRE"/>
    <property type="match status" value="1"/>
</dbReference>
<reference evidence="2" key="2">
    <citation type="journal article" date="2019" name="Int. J. Syst. Evol. Microbiol.">
        <title>Tamlana carrageenivorans sp. nov., a carrageenan-degrading bacterium isolated from seawater.</title>
        <authorList>
            <person name="Jung J."/>
            <person name="Bae S.S."/>
            <person name="Chung D."/>
            <person name="Baek K."/>
        </authorList>
    </citation>
    <scope>NUCLEOTIDE SEQUENCE</scope>
    <source>
        <strain evidence="2">UJ94</strain>
    </source>
</reference>
<dbReference type="OrthoDB" id="9796786at2"/>
<dbReference type="InterPro" id="IPR001387">
    <property type="entry name" value="Cro/C1-type_HTH"/>
</dbReference>
<dbReference type="PANTHER" id="PTHR40455:SF1">
    <property type="entry name" value="ANTITOXIN HIGA"/>
    <property type="match status" value="1"/>
</dbReference>
<dbReference type="PANTHER" id="PTHR40455">
    <property type="entry name" value="ANTITOXIN HIGA"/>
    <property type="match status" value="1"/>
</dbReference>
<evidence type="ECO:0000313" key="4">
    <source>
        <dbReference type="Proteomes" id="UP000236592"/>
    </source>
</evidence>
<dbReference type="GO" id="GO:0001046">
    <property type="term" value="F:core promoter sequence-specific DNA binding"/>
    <property type="evidence" value="ECO:0007669"/>
    <property type="project" value="TreeGrafter"/>
</dbReference>
<dbReference type="RefSeq" id="WP_102997242.1">
    <property type="nucleotide sequence ID" value="NZ_CP025938.1"/>
</dbReference>
<evidence type="ECO:0000313" key="2">
    <source>
        <dbReference type="EMBL" id="AUS07371.1"/>
    </source>
</evidence>
<dbReference type="KEGG" id="taj:C1A40_16070"/>
<dbReference type="InterPro" id="IPR010982">
    <property type="entry name" value="Lambda_DNA-bd_dom_sf"/>
</dbReference>
<name>A0A2I7SN91_9FLAO</name>
<sequence length="118" mass="13806">MKITPIHNEKDYQNALERLEEIFDSKKGTELGDELEILSILIDKYENENFPIGMPDPIEAIKFRMEQMGMKQKDLAEVVGFKSRVSEILNKKRKLTLEMIRKLNVTLHIPTEVLVQDY</sequence>
<dbReference type="CDD" id="cd00093">
    <property type="entry name" value="HTH_XRE"/>
    <property type="match status" value="1"/>
</dbReference>